<keyword evidence="1" id="KW-1133">Transmembrane helix</keyword>
<keyword evidence="1" id="KW-0472">Membrane</keyword>
<comment type="caution">
    <text evidence="3">The sequence shown here is derived from an EMBL/GenBank/DDBJ whole genome shotgun (WGS) entry which is preliminary data.</text>
</comment>
<sequence>MLSHHERVELDKIERWFETSDPELAAALRRGKPARSAVLLTAFAILLDVAACGLLVAGIAGSSPALTVCALFAAAGGVAAHLARCRDRR</sequence>
<reference evidence="3 4" key="1">
    <citation type="submission" date="2017-12" db="EMBL/GenBank/DDBJ databases">
        <title>Sequencing the genomes of 1000 Actinobacteria strains.</title>
        <authorList>
            <person name="Klenk H.-P."/>
        </authorList>
    </citation>
    <scope>NUCLEOTIDE SEQUENCE [LARGE SCALE GENOMIC DNA]</scope>
    <source>
        <strain evidence="3 4">DSM 45165</strain>
    </source>
</reference>
<dbReference type="EMBL" id="PJMY01000003">
    <property type="protein sequence ID" value="PKV97829.1"/>
    <property type="molecule type" value="Genomic_DNA"/>
</dbReference>
<accession>A0A8E1W5N5</accession>
<name>A0A2N3WVC8_9PSEU</name>
<keyword evidence="1" id="KW-0812">Transmembrane</keyword>
<dbReference type="InterPro" id="IPR021401">
    <property type="entry name" value="DUF3040"/>
</dbReference>
<keyword evidence="4" id="KW-1185">Reference proteome</keyword>
<reference evidence="2 5" key="2">
    <citation type="submission" date="2020-08" db="EMBL/GenBank/DDBJ databases">
        <title>Amycolatopsis echigonensis JCM 21831.</title>
        <authorList>
            <person name="Tedsree N."/>
            <person name="Kuncharoen N."/>
            <person name="Likhitwitayawuid K."/>
            <person name="Tanasupawat S."/>
        </authorList>
    </citation>
    <scope>NUCLEOTIDE SEQUENCE [LARGE SCALE GENOMIC DNA]</scope>
    <source>
        <strain evidence="2 5">JCM 21831</strain>
    </source>
</reference>
<feature type="transmembrane region" description="Helical" evidence="1">
    <location>
        <begin position="65"/>
        <end position="83"/>
    </location>
</feature>
<proteinExistence type="predicted"/>
<organism evidence="3 4">
    <name type="scientific">Amycolatopsis echigonensis</name>
    <dbReference type="NCBI Taxonomy" id="2576905"/>
    <lineage>
        <taxon>Bacteria</taxon>
        <taxon>Bacillati</taxon>
        <taxon>Actinomycetota</taxon>
        <taxon>Actinomycetes</taxon>
        <taxon>Pseudonocardiales</taxon>
        <taxon>Pseudonocardiaceae</taxon>
        <taxon>Amycolatopsis</taxon>
    </lineage>
</organism>
<dbReference type="AlphaFoldDB" id="A0A2N3WVC8"/>
<protein>
    <submittedName>
        <fullName evidence="2">DUF3040 domain-containing protein</fullName>
    </submittedName>
</protein>
<evidence type="ECO:0000313" key="4">
    <source>
        <dbReference type="Proteomes" id="UP000233750"/>
    </source>
</evidence>
<gene>
    <name evidence="3" type="ORF">ATK30_8831</name>
    <name evidence="2" type="ORF">H5411_37310</name>
</gene>
<evidence type="ECO:0000313" key="3">
    <source>
        <dbReference type="EMBL" id="PKV97829.1"/>
    </source>
</evidence>
<dbReference type="OrthoDB" id="3628536at2"/>
<accession>A0A2N3WVC8</accession>
<evidence type="ECO:0000256" key="1">
    <source>
        <dbReference type="SAM" id="Phobius"/>
    </source>
</evidence>
<dbReference type="EMBL" id="JACJHR010000081">
    <property type="protein sequence ID" value="MBB2504788.1"/>
    <property type="molecule type" value="Genomic_DNA"/>
</dbReference>
<dbReference type="RefSeq" id="WP_101440493.1">
    <property type="nucleotide sequence ID" value="NZ_JACJHR010000081.1"/>
</dbReference>
<evidence type="ECO:0000313" key="2">
    <source>
        <dbReference type="EMBL" id="MBB2504788.1"/>
    </source>
</evidence>
<evidence type="ECO:0000313" key="5">
    <source>
        <dbReference type="Proteomes" id="UP000550260"/>
    </source>
</evidence>
<dbReference type="Proteomes" id="UP000550260">
    <property type="component" value="Unassembled WGS sequence"/>
</dbReference>
<dbReference type="Pfam" id="PF11239">
    <property type="entry name" value="DUF3040"/>
    <property type="match status" value="1"/>
</dbReference>
<feature type="transmembrane region" description="Helical" evidence="1">
    <location>
        <begin position="37"/>
        <end position="59"/>
    </location>
</feature>
<dbReference type="Proteomes" id="UP000233750">
    <property type="component" value="Unassembled WGS sequence"/>
</dbReference>